<feature type="compositionally biased region" description="Polar residues" evidence="5">
    <location>
        <begin position="158"/>
        <end position="170"/>
    </location>
</feature>
<dbReference type="AlphaFoldDB" id="A0AAV7YQ09"/>
<sequence length="1015" mass="118298">MKNKKLREKFKLPQEEKLVSNHLCALKKKILHQGRLYLSENHFCFSSKIGSLKLVVPLSEVTKVIKKSTFFYPKCVIVCTKQEPNGYTFASFVTRGAAYRNLKLLVSNRSLTRNGLQKSNQDPNKANGSDSFGKFFESGDKDSLTNSYEDELLDQKSDQLSMGNDSSYDSVNKKKKKKNKNQVTDKEKESLFLQQVSSFGLEEFDNDQTNLIQAKGRKNDKSNQKKKKNQKEPNDNNIQPESIRMKGYLRIYEENSDRWLNRYCICSDTSLFFWRNEYRSKLIKKVELGNCIIGERLEFMKALKGFLFRIWIKEDEDEDEDEGEGAGEKIQLKFIADSKQLVKKWLSAIRSSSKEAARKKTKLDQAKKKFDKIVQKKMKSHRLKLEKHISSIEQNLKIFEKEKEKQKQKEMRLKKEGEKEKEKEKESEERIDKNKDNDYGENDIDDDDDNNGDGYDNKNNNEGDDENTDDEIIKTKINNVELNPKNEKKIIFNFSEETTQKKEKSKFLRKSRRRKSRKKEKRNKRQKKKTFIPFKKRNKKTVSEGALEENKENNQTNNGIDNEFDGDGSNNNNDDDDDDDDDVGDGNDNGDGDEDNEGDFDDGAIVTFGLPEVCEPTVLPEKLKKPAEILNKQVKFSPLSCFTVIFNDLKFYTRLYGEIDSKDLVFEKWAKKEKNIYERNVLSKTEIKGAGPLMNGKLAHLTEKQRLFWYSNKKFILENKCYVKGAPFSDSFINIVEFIFEEIEPGVTQIQIIFELRFVKYCLMKKIVKDKTVYNQKNVFVLWEKIFNIELPEFVKKNTDIGNPFDKSKCHPLGTVIKRAKRGKKAQNRANVATGGGANANANANVNREEENKTEIIKPRENMDIQKINSQITTLFFWLIGLFVIICLSWTLHIFPGKSNLGQLKELSSQNQIMAKQIQLLNEMTNEFKNENFSVLSFERWKNNYEAKKELNFWSDSFLDLQTFINNKLEQFDQWEDIIVKDEKKIKNNSIQIENFSEKKKQLLTNLNNDIINGR</sequence>
<dbReference type="SMART" id="SM00233">
    <property type="entry name" value="PH"/>
    <property type="match status" value="1"/>
</dbReference>
<dbReference type="InterPro" id="IPR031968">
    <property type="entry name" value="VASt"/>
</dbReference>
<evidence type="ECO:0000259" key="8">
    <source>
        <dbReference type="PROSITE" id="PS51778"/>
    </source>
</evidence>
<dbReference type="GO" id="GO:0032366">
    <property type="term" value="P:intracellular sterol transport"/>
    <property type="evidence" value="ECO:0007669"/>
    <property type="project" value="TreeGrafter"/>
</dbReference>
<dbReference type="GO" id="GO:0005886">
    <property type="term" value="C:plasma membrane"/>
    <property type="evidence" value="ECO:0007669"/>
    <property type="project" value="TreeGrafter"/>
</dbReference>
<feature type="region of interest" description="Disordered" evidence="5">
    <location>
        <begin position="828"/>
        <end position="852"/>
    </location>
</feature>
<dbReference type="InterPro" id="IPR001849">
    <property type="entry name" value="PH_domain"/>
</dbReference>
<dbReference type="Pfam" id="PF00169">
    <property type="entry name" value="PH"/>
    <property type="match status" value="1"/>
</dbReference>
<evidence type="ECO:0000313" key="10">
    <source>
        <dbReference type="Proteomes" id="UP001146793"/>
    </source>
</evidence>
<comment type="caution">
    <text evidence="9">The sequence shown here is derived from an EMBL/GenBank/DDBJ whole genome shotgun (WGS) entry which is preliminary data.</text>
</comment>
<dbReference type="PROSITE" id="PS51778">
    <property type="entry name" value="VAST"/>
    <property type="match status" value="1"/>
</dbReference>
<feature type="region of interest" description="Disordered" evidence="5">
    <location>
        <begin position="213"/>
        <end position="240"/>
    </location>
</feature>
<dbReference type="PROSITE" id="PS50003">
    <property type="entry name" value="PH_DOMAIN"/>
    <property type="match status" value="1"/>
</dbReference>
<evidence type="ECO:0000256" key="1">
    <source>
        <dbReference type="ARBA" id="ARBA00004167"/>
    </source>
</evidence>
<evidence type="ECO:0000313" key="9">
    <source>
        <dbReference type="EMBL" id="KAJ3430530.1"/>
    </source>
</evidence>
<dbReference type="Gene3D" id="2.30.29.30">
    <property type="entry name" value="Pleckstrin-homology domain (PH domain)/Phosphotyrosine-binding domain (PTB)"/>
    <property type="match status" value="2"/>
</dbReference>
<name>A0AAV7YQ09_9EUKA</name>
<feature type="region of interest" description="Disordered" evidence="5">
    <location>
        <begin position="409"/>
        <end position="601"/>
    </location>
</feature>
<organism evidence="9 10">
    <name type="scientific">Anaeramoeba flamelloides</name>
    <dbReference type="NCBI Taxonomy" id="1746091"/>
    <lineage>
        <taxon>Eukaryota</taxon>
        <taxon>Metamonada</taxon>
        <taxon>Anaeramoebidae</taxon>
        <taxon>Anaeramoeba</taxon>
    </lineage>
</organism>
<feature type="compositionally biased region" description="Acidic residues" evidence="5">
    <location>
        <begin position="573"/>
        <end position="601"/>
    </location>
</feature>
<evidence type="ECO:0000256" key="2">
    <source>
        <dbReference type="ARBA" id="ARBA00022692"/>
    </source>
</evidence>
<keyword evidence="2 6" id="KW-0812">Transmembrane</keyword>
<evidence type="ECO:0000256" key="3">
    <source>
        <dbReference type="ARBA" id="ARBA00022989"/>
    </source>
</evidence>
<dbReference type="InterPro" id="IPR051482">
    <property type="entry name" value="Cholesterol_transport"/>
</dbReference>
<feature type="compositionally biased region" description="Low complexity" evidence="5">
    <location>
        <begin position="828"/>
        <end position="846"/>
    </location>
</feature>
<evidence type="ECO:0008006" key="11">
    <source>
        <dbReference type="Google" id="ProtNLM"/>
    </source>
</evidence>
<dbReference type="SMART" id="SM00568">
    <property type="entry name" value="GRAM"/>
    <property type="match status" value="1"/>
</dbReference>
<keyword evidence="3 6" id="KW-1133">Transmembrane helix</keyword>
<feature type="domain" description="PH" evidence="7">
    <location>
        <begin position="242"/>
        <end position="354"/>
    </location>
</feature>
<reference evidence="9" key="1">
    <citation type="submission" date="2022-08" db="EMBL/GenBank/DDBJ databases">
        <title>Novel sulphate-reducing endosymbionts in the free-living metamonad Anaeramoeba.</title>
        <authorList>
            <person name="Jerlstrom-Hultqvist J."/>
            <person name="Cepicka I."/>
            <person name="Gallot-Lavallee L."/>
            <person name="Salas-Leiva D."/>
            <person name="Curtis B.A."/>
            <person name="Zahonova K."/>
            <person name="Pipaliya S."/>
            <person name="Dacks J."/>
            <person name="Roger A.J."/>
        </authorList>
    </citation>
    <scope>NUCLEOTIDE SEQUENCE</scope>
    <source>
        <strain evidence="9">Busselton2</strain>
    </source>
</reference>
<protein>
    <recommendedName>
        <fullName evidence="11">VASt domain-containing protein</fullName>
    </recommendedName>
</protein>
<dbReference type="EMBL" id="JANTQA010000051">
    <property type="protein sequence ID" value="KAJ3430530.1"/>
    <property type="molecule type" value="Genomic_DNA"/>
</dbReference>
<dbReference type="SUPFAM" id="SSF50729">
    <property type="entry name" value="PH domain-like"/>
    <property type="match status" value="1"/>
</dbReference>
<dbReference type="InterPro" id="IPR011993">
    <property type="entry name" value="PH-like_dom_sf"/>
</dbReference>
<feature type="compositionally biased region" description="Acidic residues" evidence="5">
    <location>
        <begin position="439"/>
        <end position="451"/>
    </location>
</feature>
<feature type="region of interest" description="Disordered" evidence="5">
    <location>
        <begin position="154"/>
        <end position="186"/>
    </location>
</feature>
<dbReference type="GO" id="GO:0120015">
    <property type="term" value="F:sterol transfer activity"/>
    <property type="evidence" value="ECO:0007669"/>
    <property type="project" value="TreeGrafter"/>
</dbReference>
<dbReference type="PANTHER" id="PTHR23319:SF4">
    <property type="entry name" value="GRAM DOMAIN CONTAINING 1B, ISOFORM E"/>
    <property type="match status" value="1"/>
</dbReference>
<dbReference type="GO" id="GO:0005789">
    <property type="term" value="C:endoplasmic reticulum membrane"/>
    <property type="evidence" value="ECO:0007669"/>
    <property type="project" value="TreeGrafter"/>
</dbReference>
<dbReference type="Pfam" id="PF02893">
    <property type="entry name" value="GRAM"/>
    <property type="match status" value="1"/>
</dbReference>
<feature type="compositionally biased region" description="Basic residues" evidence="5">
    <location>
        <begin position="507"/>
        <end position="540"/>
    </location>
</feature>
<comment type="subcellular location">
    <subcellularLocation>
        <location evidence="1">Membrane</location>
        <topology evidence="1">Single-pass membrane protein</topology>
    </subcellularLocation>
</comment>
<accession>A0AAV7YQ09</accession>
<dbReference type="GO" id="GO:0140268">
    <property type="term" value="C:endoplasmic reticulum-plasma membrane contact site"/>
    <property type="evidence" value="ECO:0007669"/>
    <property type="project" value="TreeGrafter"/>
</dbReference>
<keyword evidence="4 6" id="KW-0472">Membrane</keyword>
<evidence type="ECO:0000256" key="5">
    <source>
        <dbReference type="SAM" id="MobiDB-lite"/>
    </source>
</evidence>
<evidence type="ECO:0000256" key="6">
    <source>
        <dbReference type="SAM" id="Phobius"/>
    </source>
</evidence>
<gene>
    <name evidence="9" type="ORF">M0812_23539</name>
</gene>
<feature type="transmembrane region" description="Helical" evidence="6">
    <location>
        <begin position="875"/>
        <end position="895"/>
    </location>
</feature>
<evidence type="ECO:0000256" key="4">
    <source>
        <dbReference type="ARBA" id="ARBA00023136"/>
    </source>
</evidence>
<dbReference type="Proteomes" id="UP001146793">
    <property type="component" value="Unassembled WGS sequence"/>
</dbReference>
<proteinExistence type="predicted"/>
<dbReference type="GO" id="GO:0032934">
    <property type="term" value="F:sterol binding"/>
    <property type="evidence" value="ECO:0007669"/>
    <property type="project" value="TreeGrafter"/>
</dbReference>
<dbReference type="PANTHER" id="PTHR23319">
    <property type="entry name" value="GRAM DOMAIN CONTAINING 1B, ISOFORM E"/>
    <property type="match status" value="1"/>
</dbReference>
<feature type="compositionally biased region" description="Basic and acidic residues" evidence="5">
    <location>
        <begin position="409"/>
        <end position="438"/>
    </location>
</feature>
<evidence type="ECO:0000259" key="7">
    <source>
        <dbReference type="PROSITE" id="PS50003"/>
    </source>
</evidence>
<dbReference type="InterPro" id="IPR004182">
    <property type="entry name" value="GRAM"/>
</dbReference>
<feature type="domain" description="VASt" evidence="8">
    <location>
        <begin position="625"/>
        <end position="795"/>
    </location>
</feature>